<dbReference type="Pfam" id="PF14933">
    <property type="entry name" value="CEP19"/>
    <property type="match status" value="1"/>
</dbReference>
<evidence type="ECO:0000256" key="2">
    <source>
        <dbReference type="ARBA" id="ARBA00004120"/>
    </source>
</evidence>
<evidence type="ECO:0000256" key="1">
    <source>
        <dbReference type="ARBA" id="ARBA00004114"/>
    </source>
</evidence>
<dbReference type="GO" id="GO:0097712">
    <property type="term" value="P:vesicle targeting, trans-Golgi to periciliary membrane compartment"/>
    <property type="evidence" value="ECO:0007669"/>
    <property type="project" value="TreeGrafter"/>
</dbReference>
<name>A0A267GFL7_9PLAT</name>
<reference evidence="11 12" key="1">
    <citation type="submission" date="2017-06" db="EMBL/GenBank/DDBJ databases">
        <title>A platform for efficient transgenesis in Macrostomum lignano, a flatworm model organism for stem cell research.</title>
        <authorList>
            <person name="Berezikov E."/>
        </authorList>
    </citation>
    <scope>NUCLEOTIDE SEQUENCE [LARGE SCALE GENOMIC DNA]</scope>
    <source>
        <strain evidence="11">DV1</strain>
        <tissue evidence="11">Whole organism</tissue>
    </source>
</reference>
<dbReference type="GO" id="GO:0000922">
    <property type="term" value="C:spindle pole"/>
    <property type="evidence" value="ECO:0007669"/>
    <property type="project" value="TreeGrafter"/>
</dbReference>
<gene>
    <name evidence="11" type="ORF">BOX15_Mlig002438g13</name>
</gene>
<evidence type="ECO:0000313" key="11">
    <source>
        <dbReference type="EMBL" id="PAA84840.1"/>
    </source>
</evidence>
<comment type="subcellular location">
    <subcellularLocation>
        <location evidence="2">Cytoplasm</location>
        <location evidence="2">Cytoskeleton</location>
        <location evidence="2">Cilium basal body</location>
    </subcellularLocation>
    <subcellularLocation>
        <location evidence="1">Cytoplasm</location>
        <location evidence="1">Cytoskeleton</location>
        <location evidence="1">Microtubule organizing center</location>
        <location evidence="1">Centrosome</location>
        <location evidence="1">Centriole</location>
    </subcellularLocation>
    <subcellularLocation>
        <location evidence="3">Cytoplasm</location>
        <location evidence="3">Cytoskeleton</location>
        <location evidence="3">Spindle</location>
    </subcellularLocation>
</comment>
<evidence type="ECO:0000256" key="4">
    <source>
        <dbReference type="ARBA" id="ARBA00009371"/>
    </source>
</evidence>
<organism evidence="11 12">
    <name type="scientific">Macrostomum lignano</name>
    <dbReference type="NCBI Taxonomy" id="282301"/>
    <lineage>
        <taxon>Eukaryota</taxon>
        <taxon>Metazoa</taxon>
        <taxon>Spiralia</taxon>
        <taxon>Lophotrochozoa</taxon>
        <taxon>Platyhelminthes</taxon>
        <taxon>Rhabditophora</taxon>
        <taxon>Macrostomorpha</taxon>
        <taxon>Macrostomida</taxon>
        <taxon>Macrostomidae</taxon>
        <taxon>Macrostomum</taxon>
    </lineage>
</organism>
<keyword evidence="9" id="KW-0206">Cytoskeleton</keyword>
<dbReference type="PANTHER" id="PTHR31539">
    <property type="entry name" value="CENTROSOMAL PROTEIN OF 19K CEP19"/>
    <property type="match status" value="1"/>
</dbReference>
<dbReference type="AlphaFoldDB" id="A0A267GFL7"/>
<comment type="caution">
    <text evidence="11">The sequence shown here is derived from an EMBL/GenBank/DDBJ whole genome shotgun (WGS) entry which is preliminary data.</text>
</comment>
<keyword evidence="10" id="KW-0966">Cell projection</keyword>
<dbReference type="Proteomes" id="UP000215902">
    <property type="component" value="Unassembled WGS sequence"/>
</dbReference>
<feature type="non-terminal residue" evidence="11">
    <location>
        <position position="1"/>
    </location>
</feature>
<sequence>SGDELLKCGLVFKPPTLLLLYRRGGLLGVVRKRSVRLGAHLSAAEAEAKNGDAGANSTGAIAERLKQDKRHGDLICQLSQLQLERLLSILRDVTVNGLSKEQSLDKQRQMEQIDPLEDLNKVDEETLQRKKAAMQEQFEKHQLKPGDPGYIYDKEVDFSADAGTVEHCEWDSEDDQSGF</sequence>
<keyword evidence="12" id="KW-1185">Reference proteome</keyword>
<evidence type="ECO:0000256" key="7">
    <source>
        <dbReference type="ARBA" id="ARBA00022794"/>
    </source>
</evidence>
<evidence type="ECO:0000313" key="12">
    <source>
        <dbReference type="Proteomes" id="UP000215902"/>
    </source>
</evidence>
<dbReference type="GO" id="GO:0005814">
    <property type="term" value="C:centriole"/>
    <property type="evidence" value="ECO:0007669"/>
    <property type="project" value="UniProtKB-SubCell"/>
</dbReference>
<dbReference type="OrthoDB" id="2163581at2759"/>
<dbReference type="InterPro" id="IPR029412">
    <property type="entry name" value="CEP19"/>
</dbReference>
<evidence type="ECO:0000256" key="8">
    <source>
        <dbReference type="ARBA" id="ARBA00023069"/>
    </source>
</evidence>
<dbReference type="STRING" id="282301.A0A267GFL7"/>
<keyword evidence="8" id="KW-0969">Cilium</keyword>
<dbReference type="PANTHER" id="PTHR31539:SF1">
    <property type="entry name" value="CENTROSOMAL PROTEIN OF 19 KDA"/>
    <property type="match status" value="1"/>
</dbReference>
<evidence type="ECO:0000256" key="5">
    <source>
        <dbReference type="ARBA" id="ARBA00022015"/>
    </source>
</evidence>
<dbReference type="EMBL" id="NIVC01000359">
    <property type="protein sequence ID" value="PAA84840.1"/>
    <property type="molecule type" value="Genomic_DNA"/>
</dbReference>
<protein>
    <recommendedName>
        <fullName evidence="5">Centrosomal protein of 19 kDa</fullName>
    </recommendedName>
</protein>
<evidence type="ECO:0000256" key="3">
    <source>
        <dbReference type="ARBA" id="ARBA00004186"/>
    </source>
</evidence>
<proteinExistence type="inferred from homology"/>
<keyword evidence="6" id="KW-0963">Cytoplasm</keyword>
<accession>A0A267GFL7</accession>
<keyword evidence="7" id="KW-0970">Cilium biogenesis/degradation</keyword>
<dbReference type="GO" id="GO:0036064">
    <property type="term" value="C:ciliary basal body"/>
    <property type="evidence" value="ECO:0007669"/>
    <property type="project" value="TreeGrafter"/>
</dbReference>
<evidence type="ECO:0000256" key="10">
    <source>
        <dbReference type="ARBA" id="ARBA00023273"/>
    </source>
</evidence>
<dbReference type="GO" id="GO:0005813">
    <property type="term" value="C:centrosome"/>
    <property type="evidence" value="ECO:0007669"/>
    <property type="project" value="TreeGrafter"/>
</dbReference>
<evidence type="ECO:0000256" key="6">
    <source>
        <dbReference type="ARBA" id="ARBA00022490"/>
    </source>
</evidence>
<evidence type="ECO:0000256" key="9">
    <source>
        <dbReference type="ARBA" id="ARBA00023212"/>
    </source>
</evidence>
<comment type="similarity">
    <text evidence="4">Belongs to the CEP19 family.</text>
</comment>
<dbReference type="GO" id="GO:0034454">
    <property type="term" value="P:microtubule anchoring at centrosome"/>
    <property type="evidence" value="ECO:0007669"/>
    <property type="project" value="TreeGrafter"/>
</dbReference>